<feature type="repeat" description="TPR" evidence="6">
    <location>
        <begin position="352"/>
        <end position="385"/>
    </location>
</feature>
<dbReference type="SUPFAM" id="SSF48452">
    <property type="entry name" value="TPR-like"/>
    <property type="match status" value="2"/>
</dbReference>
<evidence type="ECO:0000256" key="3">
    <source>
        <dbReference type="ARBA" id="ARBA00022737"/>
    </source>
</evidence>
<evidence type="ECO:0000256" key="2">
    <source>
        <dbReference type="ARBA" id="ARBA00022490"/>
    </source>
</evidence>
<proteinExistence type="inferred from homology"/>
<dbReference type="Gene3D" id="1.25.40.10">
    <property type="entry name" value="Tetratricopeptide repeat domain"/>
    <property type="match status" value="2"/>
</dbReference>
<keyword evidence="3" id="KW-0677">Repeat</keyword>
<keyword evidence="4 6" id="KW-0802">TPR repeat</keyword>
<reference evidence="7 8" key="1">
    <citation type="submission" date="2012-06" db="EMBL/GenBank/DDBJ databases">
        <title>Finished chromosome of genome of Crinalium epipsammum PCC 9333.</title>
        <authorList>
            <consortium name="US DOE Joint Genome Institute"/>
            <person name="Gugger M."/>
            <person name="Coursin T."/>
            <person name="Rippka R."/>
            <person name="Tandeau De Marsac N."/>
            <person name="Huntemann M."/>
            <person name="Wei C.-L."/>
            <person name="Han J."/>
            <person name="Detter J.C."/>
            <person name="Han C."/>
            <person name="Tapia R."/>
            <person name="Davenport K."/>
            <person name="Daligault H."/>
            <person name="Erkkila T."/>
            <person name="Gu W."/>
            <person name="Munk A.C.C."/>
            <person name="Teshima H."/>
            <person name="Xu Y."/>
            <person name="Chain P."/>
            <person name="Chen A."/>
            <person name="Krypides N."/>
            <person name="Mavromatis K."/>
            <person name="Markowitz V."/>
            <person name="Szeto E."/>
            <person name="Ivanova N."/>
            <person name="Mikhailova N."/>
            <person name="Ovchinnikova G."/>
            <person name="Pagani I."/>
            <person name="Pati A."/>
            <person name="Goodwin L."/>
            <person name="Peters L."/>
            <person name="Pitluck S."/>
            <person name="Woyke T."/>
            <person name="Kerfeld C."/>
        </authorList>
    </citation>
    <scope>NUCLEOTIDE SEQUENCE [LARGE SCALE GENOMIC DNA]</scope>
    <source>
        <strain evidence="7 8">PCC 9333</strain>
    </source>
</reference>
<dbReference type="Pfam" id="PF13181">
    <property type="entry name" value="TPR_8"/>
    <property type="match status" value="2"/>
</dbReference>
<keyword evidence="8" id="KW-1185">Reference proteome</keyword>
<dbReference type="KEGG" id="cep:Cri9333_1161"/>
<protein>
    <submittedName>
        <fullName evidence="7">Tetratricopeptide TPR_1 repeat-containing protein</fullName>
    </submittedName>
</protein>
<evidence type="ECO:0000256" key="6">
    <source>
        <dbReference type="PROSITE-ProRule" id="PRU00339"/>
    </source>
</evidence>
<dbReference type="eggNOG" id="COG0457">
    <property type="taxonomic scope" value="Bacteria"/>
</dbReference>
<keyword evidence="2" id="KW-0963">Cytoplasm</keyword>
<accession>K9VVT8</accession>
<feature type="repeat" description="TPR" evidence="6">
    <location>
        <begin position="312"/>
        <end position="345"/>
    </location>
</feature>
<evidence type="ECO:0000256" key="4">
    <source>
        <dbReference type="ARBA" id="ARBA00022803"/>
    </source>
</evidence>
<dbReference type="InterPro" id="IPR019734">
    <property type="entry name" value="TPR_rpt"/>
</dbReference>
<evidence type="ECO:0000256" key="1">
    <source>
        <dbReference type="ARBA" id="ARBA00004496"/>
    </source>
</evidence>
<evidence type="ECO:0000313" key="7">
    <source>
        <dbReference type="EMBL" id="AFZ12066.1"/>
    </source>
</evidence>
<dbReference type="InterPro" id="IPR011990">
    <property type="entry name" value="TPR-like_helical_dom_sf"/>
</dbReference>
<sequence>MEAWYRQDHTSRLKFLKAAIATALLLLCGNSRVLADNPQPPPNPLEITTPDPLLPKNQPLNEQELLQFKASLDELNNQATTKLRSGNKLAAYDLWHRELRLRQQLGALEELAALGRVGGIAWGDNQKAEVKLITQRLQAIQQQAQTQVPLNLDLLQSLGQAYQQVRVIAPAIDVYQIILTASQQQQNQPKVVEALSSLAELYLNWFDYPKAAENYEKLLKLSQNQVDVRNQLIHLQQLANVYDKVKQPENSIRIKQQLIAIYLQQQTVDKLPAVKMAIASDYEAINQPDEASQNYQEAYQLAISQQQFADASTALDKLGALYYSHNHPDAALQIYQTLLEVEQQSNDFYGLMNTYDHIGQIYFAQRNFEQAKAAFQQGLDLANSLKYQQDYFASQIERVNQQKSP</sequence>
<comment type="similarity">
    <text evidence="5">Belongs to the Rap family.</text>
</comment>
<dbReference type="STRING" id="1173022.Cri9333_1161"/>
<dbReference type="OrthoDB" id="419844at2"/>
<dbReference type="RefSeq" id="WP_015202188.1">
    <property type="nucleotide sequence ID" value="NC_019753.1"/>
</dbReference>
<gene>
    <name evidence="7" type="ORF">Cri9333_1161</name>
</gene>
<dbReference type="AlphaFoldDB" id="K9VVT8"/>
<evidence type="ECO:0000256" key="5">
    <source>
        <dbReference type="ARBA" id="ARBA00038253"/>
    </source>
</evidence>
<organism evidence="7 8">
    <name type="scientific">Crinalium epipsammum PCC 9333</name>
    <dbReference type="NCBI Taxonomy" id="1173022"/>
    <lineage>
        <taxon>Bacteria</taxon>
        <taxon>Bacillati</taxon>
        <taxon>Cyanobacteriota</taxon>
        <taxon>Cyanophyceae</taxon>
        <taxon>Gomontiellales</taxon>
        <taxon>Gomontiellaceae</taxon>
        <taxon>Crinalium</taxon>
    </lineage>
</organism>
<dbReference type="InterPro" id="IPR051476">
    <property type="entry name" value="Bac_ResReg_Asp_Phosphatase"/>
</dbReference>
<dbReference type="PANTHER" id="PTHR46630:SF1">
    <property type="entry name" value="TETRATRICOPEPTIDE REPEAT PROTEIN 29"/>
    <property type="match status" value="1"/>
</dbReference>
<dbReference type="EMBL" id="CP003620">
    <property type="protein sequence ID" value="AFZ12066.1"/>
    <property type="molecule type" value="Genomic_DNA"/>
</dbReference>
<comment type="subcellular location">
    <subcellularLocation>
        <location evidence="1">Cytoplasm</location>
    </subcellularLocation>
</comment>
<evidence type="ECO:0000313" key="8">
    <source>
        <dbReference type="Proteomes" id="UP000010472"/>
    </source>
</evidence>
<dbReference type="SMART" id="SM00028">
    <property type="entry name" value="TPR"/>
    <property type="match status" value="5"/>
</dbReference>
<name>K9VVT8_9CYAN</name>
<dbReference type="GO" id="GO:0005737">
    <property type="term" value="C:cytoplasm"/>
    <property type="evidence" value="ECO:0007669"/>
    <property type="project" value="UniProtKB-SubCell"/>
</dbReference>
<dbReference type="PANTHER" id="PTHR46630">
    <property type="entry name" value="TETRATRICOPEPTIDE REPEAT PROTEIN 29"/>
    <property type="match status" value="1"/>
</dbReference>
<dbReference type="HOGENOM" id="CLU_039153_0_0_3"/>
<dbReference type="PROSITE" id="PS50005">
    <property type="entry name" value="TPR"/>
    <property type="match status" value="3"/>
</dbReference>
<feature type="repeat" description="TPR" evidence="6">
    <location>
        <begin position="192"/>
        <end position="225"/>
    </location>
</feature>
<dbReference type="Proteomes" id="UP000010472">
    <property type="component" value="Chromosome"/>
</dbReference>